<protein>
    <submittedName>
        <fullName evidence="9">DMT family transporter</fullName>
    </submittedName>
</protein>
<comment type="caution">
    <text evidence="9">The sequence shown here is derived from an EMBL/GenBank/DDBJ whole genome shotgun (WGS) entry which is preliminary data.</text>
</comment>
<evidence type="ECO:0000256" key="3">
    <source>
        <dbReference type="ARBA" id="ARBA00022475"/>
    </source>
</evidence>
<evidence type="ECO:0000256" key="5">
    <source>
        <dbReference type="ARBA" id="ARBA00022989"/>
    </source>
</evidence>
<sequence>MSSITKARALPLPELLLLLTALIWGGGFIFTNLAILSGLPLSLILTLRFAIPTVIMAVLFRQEMAIASRRDLLCGAGAGVILFLAFFLQTYGIKYTTPANSAFLTATNVIMVPFISWLLFRQKPARCAFPLAFTCFVGAAVLSWAPGAGVSFNLGDCLTLLCAFLFACHIAFLGAVSGITSSAAVLSVVQLGVSALLSMIAFCAIDQARCTLEAFRSGILPMLYLALLSTGLCYFLQNWAQRRVAPANAAILLSCEGLFGSLLSVICGYDELTPTFVAGGAIILLSVILAQIDWSRFGRTRGDSSAASSIES</sequence>
<comment type="similarity">
    <text evidence="2">Belongs to the EamA transporter family.</text>
</comment>
<name>A0ABR7NPB9_9FIRM</name>
<gene>
    <name evidence="9" type="ORF">H8717_13940</name>
</gene>
<comment type="subcellular location">
    <subcellularLocation>
        <location evidence="1">Cell membrane</location>
        <topology evidence="1">Multi-pass membrane protein</topology>
    </subcellularLocation>
</comment>
<reference evidence="9 10" key="1">
    <citation type="submission" date="2020-08" db="EMBL/GenBank/DDBJ databases">
        <title>Genome public.</title>
        <authorList>
            <person name="Liu C."/>
            <person name="Sun Q."/>
        </authorList>
    </citation>
    <scope>NUCLEOTIDE SEQUENCE [LARGE SCALE GENOMIC DNA]</scope>
    <source>
        <strain evidence="9 10">BX1</strain>
    </source>
</reference>
<feature type="transmembrane region" description="Helical" evidence="7">
    <location>
        <begin position="72"/>
        <end position="93"/>
    </location>
</feature>
<dbReference type="SUPFAM" id="SSF103481">
    <property type="entry name" value="Multidrug resistance efflux transporter EmrE"/>
    <property type="match status" value="2"/>
</dbReference>
<keyword evidence="3" id="KW-1003">Cell membrane</keyword>
<keyword evidence="4 7" id="KW-0812">Transmembrane</keyword>
<dbReference type="Proteomes" id="UP000658131">
    <property type="component" value="Unassembled WGS sequence"/>
</dbReference>
<keyword evidence="6 7" id="KW-0472">Membrane</keyword>
<evidence type="ECO:0000259" key="8">
    <source>
        <dbReference type="Pfam" id="PF00892"/>
    </source>
</evidence>
<evidence type="ECO:0000256" key="1">
    <source>
        <dbReference type="ARBA" id="ARBA00004651"/>
    </source>
</evidence>
<evidence type="ECO:0000256" key="2">
    <source>
        <dbReference type="ARBA" id="ARBA00007362"/>
    </source>
</evidence>
<evidence type="ECO:0000313" key="9">
    <source>
        <dbReference type="EMBL" id="MBC8577498.1"/>
    </source>
</evidence>
<feature type="transmembrane region" description="Helical" evidence="7">
    <location>
        <begin position="247"/>
        <end position="266"/>
    </location>
</feature>
<feature type="transmembrane region" description="Helical" evidence="7">
    <location>
        <begin position="12"/>
        <end position="35"/>
    </location>
</feature>
<feature type="transmembrane region" description="Helical" evidence="7">
    <location>
        <begin position="214"/>
        <end position="235"/>
    </location>
</feature>
<feature type="transmembrane region" description="Helical" evidence="7">
    <location>
        <begin position="127"/>
        <end position="146"/>
    </location>
</feature>
<feature type="transmembrane region" description="Helical" evidence="7">
    <location>
        <begin position="41"/>
        <end position="60"/>
    </location>
</feature>
<keyword evidence="5 7" id="KW-1133">Transmembrane helix</keyword>
<dbReference type="Pfam" id="PF00892">
    <property type="entry name" value="EamA"/>
    <property type="match status" value="2"/>
</dbReference>
<dbReference type="InterPro" id="IPR037185">
    <property type="entry name" value="EmrE-like"/>
</dbReference>
<proteinExistence type="inferred from homology"/>
<evidence type="ECO:0000313" key="10">
    <source>
        <dbReference type="Proteomes" id="UP000658131"/>
    </source>
</evidence>
<organism evidence="9 10">
    <name type="scientific">Yanshouia hominis</name>
    <dbReference type="NCBI Taxonomy" id="2763673"/>
    <lineage>
        <taxon>Bacteria</taxon>
        <taxon>Bacillati</taxon>
        <taxon>Bacillota</taxon>
        <taxon>Clostridia</taxon>
        <taxon>Eubacteriales</taxon>
        <taxon>Oscillospiraceae</taxon>
        <taxon>Yanshouia</taxon>
    </lineage>
</organism>
<evidence type="ECO:0000256" key="7">
    <source>
        <dbReference type="SAM" id="Phobius"/>
    </source>
</evidence>
<evidence type="ECO:0000256" key="4">
    <source>
        <dbReference type="ARBA" id="ARBA00022692"/>
    </source>
</evidence>
<feature type="transmembrane region" description="Helical" evidence="7">
    <location>
        <begin position="183"/>
        <end position="202"/>
    </location>
</feature>
<feature type="transmembrane region" description="Helical" evidence="7">
    <location>
        <begin position="158"/>
        <end position="176"/>
    </location>
</feature>
<dbReference type="InterPro" id="IPR051258">
    <property type="entry name" value="Diverse_Substrate_Transporter"/>
</dbReference>
<feature type="transmembrane region" description="Helical" evidence="7">
    <location>
        <begin position="272"/>
        <end position="292"/>
    </location>
</feature>
<feature type="domain" description="EamA" evidence="8">
    <location>
        <begin position="14"/>
        <end position="143"/>
    </location>
</feature>
<dbReference type="RefSeq" id="WP_262400901.1">
    <property type="nucleotide sequence ID" value="NZ_JACRTB010000034.1"/>
</dbReference>
<dbReference type="PANTHER" id="PTHR42920:SF5">
    <property type="entry name" value="EAMA DOMAIN-CONTAINING PROTEIN"/>
    <property type="match status" value="1"/>
</dbReference>
<accession>A0ABR7NPB9</accession>
<dbReference type="PANTHER" id="PTHR42920">
    <property type="entry name" value="OS03G0707200 PROTEIN-RELATED"/>
    <property type="match status" value="1"/>
</dbReference>
<dbReference type="InterPro" id="IPR000620">
    <property type="entry name" value="EamA_dom"/>
</dbReference>
<dbReference type="EMBL" id="JACRTB010000034">
    <property type="protein sequence ID" value="MBC8577498.1"/>
    <property type="molecule type" value="Genomic_DNA"/>
</dbReference>
<evidence type="ECO:0000256" key="6">
    <source>
        <dbReference type="ARBA" id="ARBA00023136"/>
    </source>
</evidence>
<feature type="domain" description="EamA" evidence="8">
    <location>
        <begin position="154"/>
        <end position="289"/>
    </location>
</feature>
<keyword evidence="10" id="KW-1185">Reference proteome</keyword>
<feature type="transmembrane region" description="Helical" evidence="7">
    <location>
        <begin position="99"/>
        <end position="120"/>
    </location>
</feature>